<dbReference type="SUPFAM" id="SSF53098">
    <property type="entry name" value="Ribonuclease H-like"/>
    <property type="match status" value="1"/>
</dbReference>
<dbReference type="InterPro" id="IPR012337">
    <property type="entry name" value="RNaseH-like_sf"/>
</dbReference>
<dbReference type="GO" id="GO:0003676">
    <property type="term" value="F:nucleic acid binding"/>
    <property type="evidence" value="ECO:0007669"/>
    <property type="project" value="InterPro"/>
</dbReference>
<dbReference type="InterPro" id="IPR036397">
    <property type="entry name" value="RNaseH_sf"/>
</dbReference>
<dbReference type="EMBL" id="LAZR01000158">
    <property type="protein sequence ID" value="KKN85463.1"/>
    <property type="molecule type" value="Genomic_DNA"/>
</dbReference>
<dbReference type="GO" id="GO:0004523">
    <property type="term" value="F:RNA-DNA hybrid ribonuclease activity"/>
    <property type="evidence" value="ECO:0007669"/>
    <property type="project" value="InterPro"/>
</dbReference>
<feature type="domain" description="RNase H type-1" evidence="1">
    <location>
        <begin position="1"/>
        <end position="144"/>
    </location>
</feature>
<protein>
    <recommendedName>
        <fullName evidence="1">RNase H type-1 domain-containing protein</fullName>
    </recommendedName>
</protein>
<dbReference type="AlphaFoldDB" id="A0A0F9X206"/>
<organism evidence="2">
    <name type="scientific">marine sediment metagenome</name>
    <dbReference type="NCBI Taxonomy" id="412755"/>
    <lineage>
        <taxon>unclassified sequences</taxon>
        <taxon>metagenomes</taxon>
        <taxon>ecological metagenomes</taxon>
    </lineage>
</organism>
<gene>
    <name evidence="2" type="ORF">LCGC14_0277820</name>
</gene>
<reference evidence="2" key="1">
    <citation type="journal article" date="2015" name="Nature">
        <title>Complex archaea that bridge the gap between prokaryotes and eukaryotes.</title>
        <authorList>
            <person name="Spang A."/>
            <person name="Saw J.H."/>
            <person name="Jorgensen S.L."/>
            <person name="Zaremba-Niedzwiedzka K."/>
            <person name="Martijn J."/>
            <person name="Lind A.E."/>
            <person name="van Eijk R."/>
            <person name="Schleper C."/>
            <person name="Guy L."/>
            <person name="Ettema T.J."/>
        </authorList>
    </citation>
    <scope>NUCLEOTIDE SEQUENCE</scope>
</reference>
<comment type="caution">
    <text evidence="2">The sequence shown here is derived from an EMBL/GenBank/DDBJ whole genome shotgun (WGS) entry which is preliminary data.</text>
</comment>
<dbReference type="PANTHER" id="PTHR48475">
    <property type="entry name" value="RIBONUCLEASE H"/>
    <property type="match status" value="1"/>
</dbReference>
<dbReference type="Gene3D" id="3.30.420.10">
    <property type="entry name" value="Ribonuclease H-like superfamily/Ribonuclease H"/>
    <property type="match status" value="1"/>
</dbReference>
<name>A0A0F9X206_9ZZZZ</name>
<dbReference type="InterPro" id="IPR002156">
    <property type="entry name" value="RNaseH_domain"/>
</dbReference>
<dbReference type="PROSITE" id="PS50879">
    <property type="entry name" value="RNASE_H_1"/>
    <property type="match status" value="1"/>
</dbReference>
<dbReference type="Pfam" id="PF13456">
    <property type="entry name" value="RVT_3"/>
    <property type="match status" value="1"/>
</dbReference>
<evidence type="ECO:0000259" key="1">
    <source>
        <dbReference type="PROSITE" id="PS50879"/>
    </source>
</evidence>
<evidence type="ECO:0000313" key="2">
    <source>
        <dbReference type="EMBL" id="KKN85463.1"/>
    </source>
</evidence>
<proteinExistence type="predicted"/>
<accession>A0A0F9X206</accession>
<sequence length="170" mass="19782">MTIYIHCDGSCYNHPDHNTVGYAAVLSKKFDPLMTEVIETKTGWDRAGTNNTAEWLALLAGMELMIKHSREKPNPHTQYQIYTDSALVAGQANGKMQVRKNSLKYYYAEYRALEKQAHDLWFDIEWVSRKQNRAADAYSKLVNPYFKDKINNELDRQNIRREDRCANCKV</sequence>
<dbReference type="PANTHER" id="PTHR48475:SF1">
    <property type="entry name" value="RNASE H TYPE-1 DOMAIN-CONTAINING PROTEIN"/>
    <property type="match status" value="1"/>
</dbReference>